<dbReference type="AlphaFoldDB" id="A0A562T9C4"/>
<proteinExistence type="predicted"/>
<comment type="caution">
    <text evidence="1">The sequence shown here is derived from an EMBL/GenBank/DDBJ whole genome shotgun (WGS) entry which is preliminary data.</text>
</comment>
<evidence type="ECO:0000313" key="2">
    <source>
        <dbReference type="Proteomes" id="UP000320593"/>
    </source>
</evidence>
<evidence type="ECO:0000313" key="1">
    <source>
        <dbReference type="EMBL" id="TWI89380.1"/>
    </source>
</evidence>
<dbReference type="Pfam" id="PF09550">
    <property type="entry name" value="Phage_TAC_6"/>
    <property type="match status" value="1"/>
</dbReference>
<accession>A0A562T9C4</accession>
<reference evidence="1 2" key="1">
    <citation type="submission" date="2019-07" db="EMBL/GenBank/DDBJ databases">
        <title>Genomic Encyclopedia of Archaeal and Bacterial Type Strains, Phase II (KMG-II): from individual species to whole genera.</title>
        <authorList>
            <person name="Goeker M."/>
        </authorList>
    </citation>
    <scope>NUCLEOTIDE SEQUENCE [LARGE SCALE GENOMIC DNA]</scope>
    <source>
        <strain evidence="1 2">ATCC BAA-252</strain>
    </source>
</reference>
<protein>
    <submittedName>
        <fullName evidence="1">Putative phage protein (TIGR02216 family)</fullName>
    </submittedName>
</protein>
<dbReference type="EMBL" id="VLLF01000003">
    <property type="protein sequence ID" value="TWI89380.1"/>
    <property type="molecule type" value="Genomic_DNA"/>
</dbReference>
<gene>
    <name evidence="1" type="ORF">JM93_01583</name>
</gene>
<keyword evidence="2" id="KW-1185">Reference proteome</keyword>
<dbReference type="Proteomes" id="UP000320593">
    <property type="component" value="Unassembled WGS sequence"/>
</dbReference>
<dbReference type="InterPro" id="IPR019056">
    <property type="entry name" value="Phage_TAC_6"/>
</dbReference>
<sequence>MGRDPPQIAGARMTAARPFPWAVLQQAAFVRLGWTPQTFWAATPREIGAALGLGTRAGHSGQPMTRAHFNALVSAYPDEPPRSCHE</sequence>
<name>A0A562T9C4_9HYPH</name>
<organism evidence="1 2">
    <name type="scientific">Roseibium hamelinense</name>
    <dbReference type="NCBI Taxonomy" id="150831"/>
    <lineage>
        <taxon>Bacteria</taxon>
        <taxon>Pseudomonadati</taxon>
        <taxon>Pseudomonadota</taxon>
        <taxon>Alphaproteobacteria</taxon>
        <taxon>Hyphomicrobiales</taxon>
        <taxon>Stappiaceae</taxon>
        <taxon>Roseibium</taxon>
    </lineage>
</organism>